<evidence type="ECO:0000313" key="2">
    <source>
        <dbReference type="EMBL" id="GAX74050.1"/>
    </source>
</evidence>
<dbReference type="GO" id="GO:0005759">
    <property type="term" value="C:mitochondrial matrix"/>
    <property type="evidence" value="ECO:0007669"/>
    <property type="project" value="TreeGrafter"/>
</dbReference>
<dbReference type="EMBL" id="BEGY01000005">
    <property type="protein sequence ID" value="GAX74050.1"/>
    <property type="molecule type" value="Genomic_DNA"/>
</dbReference>
<organism evidence="2 3">
    <name type="scientific">Chlamydomonas eustigma</name>
    <dbReference type="NCBI Taxonomy" id="1157962"/>
    <lineage>
        <taxon>Eukaryota</taxon>
        <taxon>Viridiplantae</taxon>
        <taxon>Chlorophyta</taxon>
        <taxon>core chlorophytes</taxon>
        <taxon>Chlorophyceae</taxon>
        <taxon>CS clade</taxon>
        <taxon>Chlamydomonadales</taxon>
        <taxon>Chlamydomonadaceae</taxon>
        <taxon>Chlamydomonas</taxon>
    </lineage>
</organism>
<gene>
    <name evidence="2" type="ORF">CEUSTIGMA_g1500.t1</name>
</gene>
<dbReference type="Proteomes" id="UP000232323">
    <property type="component" value="Unassembled WGS sequence"/>
</dbReference>
<dbReference type="GO" id="GO:0035770">
    <property type="term" value="C:ribonucleoprotein granule"/>
    <property type="evidence" value="ECO:0007669"/>
    <property type="project" value="TreeGrafter"/>
</dbReference>
<feature type="compositionally biased region" description="Low complexity" evidence="1">
    <location>
        <begin position="165"/>
        <end position="180"/>
    </location>
</feature>
<dbReference type="OrthoDB" id="420182at2759"/>
<dbReference type="InterPro" id="IPR050870">
    <property type="entry name" value="FAST_kinase"/>
</dbReference>
<dbReference type="GO" id="GO:0000963">
    <property type="term" value="P:mitochondrial RNA processing"/>
    <property type="evidence" value="ECO:0007669"/>
    <property type="project" value="TreeGrafter"/>
</dbReference>
<keyword evidence="3" id="KW-1185">Reference proteome</keyword>
<comment type="caution">
    <text evidence="2">The sequence shown here is derived from an EMBL/GenBank/DDBJ whole genome shotgun (WGS) entry which is preliminary data.</text>
</comment>
<dbReference type="PANTHER" id="PTHR21228:SF40">
    <property type="entry name" value="LD45607P"/>
    <property type="match status" value="1"/>
</dbReference>
<dbReference type="GO" id="GO:0003723">
    <property type="term" value="F:RNA binding"/>
    <property type="evidence" value="ECO:0007669"/>
    <property type="project" value="TreeGrafter"/>
</dbReference>
<dbReference type="PANTHER" id="PTHR21228">
    <property type="entry name" value="FAST LEU-RICH DOMAIN-CONTAINING"/>
    <property type="match status" value="1"/>
</dbReference>
<sequence>MRIGYVLEKPPTWKPDGPRIFQSVRSWNNLKFKKKRPNADFKGGESLHSEHATLQLESEPFPDAESLELGSDQRKSKKNQLFQESVEIRKKIQSAVSLSELYALIQHHKSSLNVFHITSLFVKMSKLAQSAGAGSHNRFKSSHYGSPLVWSASQTLLHHSHKLTRSSSQQTSSVLSGRSRGSVKYNDNSVVTSESAPVVIVKAMVSDLMRAMQPLILEFDAQGVVNVLHSLSKLYQLDIQMVNKTTQGQRVKSFFQAERSVKSAKQMKKPTFLPSLREGTLTRAVCEDLLYVSTQLFTDFTPQAFSNMAYAVAVLGLKPERPWIQAFCRCSLDQLPSFSSQSLSNTIWAFAKINLSPDPEWEKLFYKECCARSQDMEPQAISNILWAAAALDLRPDMAFKMAILAVTSPATLSGRFSPQGVCNLLWGLSQIYPNLPGWWMSAFAEATYDNLPSYSLEQLSTLLYAASFIGNIRSGKDVTERWLKKIQDLIMASMTSASPQVLANAMYAVGKMKLQPPLLNTSFLSSLLTQSRQQLPVFIPQALANSMWGLARIGYSPDPRWMAAFIEESFLKLPLFNAQELSNTAWSLATLRYTPDSMWMSRFEKESVQHMSAYTPQNLSNTAWALSTFRYRPTRDWCEAFLQQISVKHQVLSNVHAIDILSSLPELGMAATPQALSSSLFLRLATDLSTASGRQLSALLQASVKLGFRPSPQWLSLVCSELEPQLMGMELDGLAEAWWGLAALGHQPSQEWTASFTSALQAALSTITHYSSVRSEARLSSGSGAKAASRIIISCARSRREVPGGATMLDSLLRTVIGEEEAQNSPAVLQPVDEEDRSHPSSPGAMKSFLPAGHSPVTLFTSTTHSQSLKGHLGLVDLDAAQVLLLMEALVELGYEAPEAVLGQFSKSARKMRASR</sequence>
<feature type="region of interest" description="Disordered" evidence="1">
    <location>
        <begin position="823"/>
        <end position="846"/>
    </location>
</feature>
<accession>A0A250WU17</accession>
<dbReference type="GO" id="GO:1901259">
    <property type="term" value="P:chloroplast rRNA processing"/>
    <property type="evidence" value="ECO:0007669"/>
    <property type="project" value="TreeGrafter"/>
</dbReference>
<name>A0A250WU17_9CHLO</name>
<feature type="region of interest" description="Disordered" evidence="1">
    <location>
        <begin position="161"/>
        <end position="180"/>
    </location>
</feature>
<dbReference type="GO" id="GO:0044528">
    <property type="term" value="P:regulation of mitochondrial mRNA stability"/>
    <property type="evidence" value="ECO:0007669"/>
    <property type="project" value="TreeGrafter"/>
</dbReference>
<dbReference type="AlphaFoldDB" id="A0A250WU17"/>
<reference evidence="2 3" key="1">
    <citation type="submission" date="2017-08" db="EMBL/GenBank/DDBJ databases">
        <title>Acidophilic green algal genome provides insights into adaptation to an acidic environment.</title>
        <authorList>
            <person name="Hirooka S."/>
            <person name="Hirose Y."/>
            <person name="Kanesaki Y."/>
            <person name="Higuchi S."/>
            <person name="Fujiwara T."/>
            <person name="Onuma R."/>
            <person name="Era A."/>
            <person name="Ohbayashi R."/>
            <person name="Uzuka A."/>
            <person name="Nozaki H."/>
            <person name="Yoshikawa H."/>
            <person name="Miyagishima S.Y."/>
        </authorList>
    </citation>
    <scope>NUCLEOTIDE SEQUENCE [LARGE SCALE GENOMIC DNA]</scope>
    <source>
        <strain evidence="2 3">NIES-2499</strain>
    </source>
</reference>
<evidence type="ECO:0000313" key="3">
    <source>
        <dbReference type="Proteomes" id="UP000232323"/>
    </source>
</evidence>
<protein>
    <recommendedName>
        <fullName evidence="4">RAP domain-containing protein</fullName>
    </recommendedName>
</protein>
<evidence type="ECO:0000256" key="1">
    <source>
        <dbReference type="SAM" id="MobiDB-lite"/>
    </source>
</evidence>
<evidence type="ECO:0008006" key="4">
    <source>
        <dbReference type="Google" id="ProtNLM"/>
    </source>
</evidence>
<dbReference type="GO" id="GO:0009507">
    <property type="term" value="C:chloroplast"/>
    <property type="evidence" value="ECO:0007669"/>
    <property type="project" value="GOC"/>
</dbReference>
<proteinExistence type="predicted"/>